<evidence type="ECO:0000313" key="1">
    <source>
        <dbReference type="EMBL" id="EGI67325.1"/>
    </source>
</evidence>
<gene>
    <name evidence="1" type="ORF">G5I_03968</name>
</gene>
<organism evidence="2">
    <name type="scientific">Acromyrmex echinatior</name>
    <name type="common">Panamanian leafcutter ant</name>
    <name type="synonym">Acromyrmex octospinosus echinatior</name>
    <dbReference type="NCBI Taxonomy" id="103372"/>
    <lineage>
        <taxon>Eukaryota</taxon>
        <taxon>Metazoa</taxon>
        <taxon>Ecdysozoa</taxon>
        <taxon>Arthropoda</taxon>
        <taxon>Hexapoda</taxon>
        <taxon>Insecta</taxon>
        <taxon>Pterygota</taxon>
        <taxon>Neoptera</taxon>
        <taxon>Endopterygota</taxon>
        <taxon>Hymenoptera</taxon>
        <taxon>Apocrita</taxon>
        <taxon>Aculeata</taxon>
        <taxon>Formicoidea</taxon>
        <taxon>Formicidae</taxon>
        <taxon>Myrmicinae</taxon>
        <taxon>Acromyrmex</taxon>
    </lineage>
</organism>
<evidence type="ECO:0000313" key="2">
    <source>
        <dbReference type="Proteomes" id="UP000007755"/>
    </source>
</evidence>
<dbReference type="AlphaFoldDB" id="F4WEG2"/>
<proteinExistence type="predicted"/>
<dbReference type="Proteomes" id="UP000007755">
    <property type="component" value="Unassembled WGS sequence"/>
</dbReference>
<accession>F4WEG2</accession>
<dbReference type="EMBL" id="GL888103">
    <property type="protein sequence ID" value="EGI67325.1"/>
    <property type="molecule type" value="Genomic_DNA"/>
</dbReference>
<name>F4WEG2_ACREC</name>
<dbReference type="InParanoid" id="F4WEG2"/>
<protein>
    <submittedName>
        <fullName evidence="1">Uncharacterized protein</fullName>
    </submittedName>
</protein>
<keyword evidence="2" id="KW-1185">Reference proteome</keyword>
<reference evidence="1" key="1">
    <citation type="submission" date="2011-02" db="EMBL/GenBank/DDBJ databases">
        <title>The genome of the leaf-cutting ant Acromyrmex echinatior suggests key adaptations to social evolution and fungus farming.</title>
        <authorList>
            <person name="Nygaard S."/>
            <person name="Zhang G."/>
        </authorList>
    </citation>
    <scope>NUCLEOTIDE SEQUENCE</scope>
</reference>
<sequence>MRRIKNHTDLYHGHACFPKSEPINDADDLTWTELRVNDTNRYTTQGCLTNATDVSCRASPTSREGSTYEGFSFDVTAIGPLPPLPDDESTMRDGRLTFSLRETGYDNNRQSLCVPVVDSSGSTDLGPIAYVYPGER</sequence>